<dbReference type="InterPro" id="IPR011008">
    <property type="entry name" value="Dimeric_a/b-barrel"/>
</dbReference>
<sequence length="151" mass="16822">MLDEMDKRLLDALQKNAHLTAQELGEILNLSPSQAGRRRQRLESEGYIQSYTARLDPGKLGLNVQAFVQITLGVHGPEHGRAFLSLVSTRPEVISAWTLTGDADYLLRIYCDDLSALNTLIHEVLLPHPAVSRVQSQIVMDQLKRDAPLPT</sequence>
<accession>A0A0P1IPW4</accession>
<dbReference type="InterPro" id="IPR019887">
    <property type="entry name" value="Tscrpt_reg_AsnC/Lrp_C"/>
</dbReference>
<keyword evidence="1" id="KW-0805">Transcription regulation</keyword>
<name>A0A0P1IPW4_9RHOB</name>
<dbReference type="GO" id="GO:0043200">
    <property type="term" value="P:response to amino acid"/>
    <property type="evidence" value="ECO:0007669"/>
    <property type="project" value="TreeGrafter"/>
</dbReference>
<gene>
    <name evidence="5" type="primary">lrp_7</name>
    <name evidence="5" type="ORF">PH7735_01460</name>
</gene>
<dbReference type="PANTHER" id="PTHR30154:SF46">
    <property type="entry name" value="TRANSCRIPTIONAL REGULATORY PROTEIN"/>
    <property type="match status" value="1"/>
</dbReference>
<keyword evidence="6" id="KW-1185">Reference proteome</keyword>
<feature type="domain" description="HTH asnC-type" evidence="4">
    <location>
        <begin position="2"/>
        <end position="63"/>
    </location>
</feature>
<dbReference type="GO" id="GO:0005829">
    <property type="term" value="C:cytosol"/>
    <property type="evidence" value="ECO:0007669"/>
    <property type="project" value="TreeGrafter"/>
</dbReference>
<dbReference type="InterPro" id="IPR019888">
    <property type="entry name" value="Tscrpt_reg_AsnC-like"/>
</dbReference>
<organism evidence="5 6">
    <name type="scientific">Shimia thalassica</name>
    <dbReference type="NCBI Taxonomy" id="1715693"/>
    <lineage>
        <taxon>Bacteria</taxon>
        <taxon>Pseudomonadati</taxon>
        <taxon>Pseudomonadota</taxon>
        <taxon>Alphaproteobacteria</taxon>
        <taxon>Rhodobacterales</taxon>
        <taxon>Roseobacteraceae</taxon>
    </lineage>
</organism>
<dbReference type="Proteomes" id="UP000051870">
    <property type="component" value="Unassembled WGS sequence"/>
</dbReference>
<dbReference type="GO" id="GO:0043565">
    <property type="term" value="F:sequence-specific DNA binding"/>
    <property type="evidence" value="ECO:0007669"/>
    <property type="project" value="InterPro"/>
</dbReference>
<dbReference type="SUPFAM" id="SSF54909">
    <property type="entry name" value="Dimeric alpha+beta barrel"/>
    <property type="match status" value="1"/>
</dbReference>
<dbReference type="InterPro" id="IPR000485">
    <property type="entry name" value="AsnC-type_HTH_dom"/>
</dbReference>
<evidence type="ECO:0000256" key="3">
    <source>
        <dbReference type="ARBA" id="ARBA00023163"/>
    </source>
</evidence>
<dbReference type="Gene3D" id="1.10.10.10">
    <property type="entry name" value="Winged helix-like DNA-binding domain superfamily/Winged helix DNA-binding domain"/>
    <property type="match status" value="1"/>
</dbReference>
<dbReference type="PRINTS" id="PR00033">
    <property type="entry name" value="HTHASNC"/>
</dbReference>
<reference evidence="6" key="1">
    <citation type="submission" date="2015-09" db="EMBL/GenBank/DDBJ databases">
        <authorList>
            <person name="Rodrigo-Torres Lidia"/>
            <person name="Arahal R.David."/>
        </authorList>
    </citation>
    <scope>NUCLEOTIDE SEQUENCE [LARGE SCALE GENOMIC DNA]</scope>
    <source>
        <strain evidence="6">CECT 7735</strain>
    </source>
</reference>
<dbReference type="PROSITE" id="PS50956">
    <property type="entry name" value="HTH_ASNC_2"/>
    <property type="match status" value="1"/>
</dbReference>
<dbReference type="InterPro" id="IPR036388">
    <property type="entry name" value="WH-like_DNA-bd_sf"/>
</dbReference>
<evidence type="ECO:0000313" key="6">
    <source>
        <dbReference type="Proteomes" id="UP000051870"/>
    </source>
</evidence>
<dbReference type="Pfam" id="PF01037">
    <property type="entry name" value="AsnC_trans_reg"/>
    <property type="match status" value="1"/>
</dbReference>
<dbReference type="RefSeq" id="WP_058310582.1">
    <property type="nucleotide sequence ID" value="NZ_CYTW01000001.1"/>
</dbReference>
<evidence type="ECO:0000313" key="5">
    <source>
        <dbReference type="EMBL" id="CUJ92242.1"/>
    </source>
</evidence>
<keyword evidence="3" id="KW-0804">Transcription</keyword>
<evidence type="ECO:0000256" key="2">
    <source>
        <dbReference type="ARBA" id="ARBA00023125"/>
    </source>
</evidence>
<keyword evidence="2" id="KW-0238">DNA-binding</keyword>
<dbReference type="EMBL" id="CYTW01000001">
    <property type="protein sequence ID" value="CUJ92242.1"/>
    <property type="molecule type" value="Genomic_DNA"/>
</dbReference>
<evidence type="ECO:0000259" key="4">
    <source>
        <dbReference type="PROSITE" id="PS50956"/>
    </source>
</evidence>
<dbReference type="PANTHER" id="PTHR30154">
    <property type="entry name" value="LEUCINE-RESPONSIVE REGULATORY PROTEIN"/>
    <property type="match status" value="1"/>
</dbReference>
<dbReference type="STRING" id="1715693.PH7735_01460"/>
<dbReference type="Pfam" id="PF13412">
    <property type="entry name" value="HTH_24"/>
    <property type="match status" value="1"/>
</dbReference>
<proteinExistence type="predicted"/>
<protein>
    <submittedName>
        <fullName evidence="5">Leucine-responsive regulatory protein</fullName>
    </submittedName>
</protein>
<dbReference type="InterPro" id="IPR036390">
    <property type="entry name" value="WH_DNA-bd_sf"/>
</dbReference>
<dbReference type="GeneID" id="83880514"/>
<evidence type="ECO:0000256" key="1">
    <source>
        <dbReference type="ARBA" id="ARBA00023015"/>
    </source>
</evidence>
<dbReference type="AlphaFoldDB" id="A0A0P1IPW4"/>
<dbReference type="SUPFAM" id="SSF46785">
    <property type="entry name" value="Winged helix' DNA-binding domain"/>
    <property type="match status" value="1"/>
</dbReference>
<dbReference type="Gene3D" id="3.30.70.920">
    <property type="match status" value="1"/>
</dbReference>
<dbReference type="SMART" id="SM00344">
    <property type="entry name" value="HTH_ASNC"/>
    <property type="match status" value="1"/>
</dbReference>